<feature type="region of interest" description="Disordered" evidence="9">
    <location>
        <begin position="190"/>
        <end position="209"/>
    </location>
</feature>
<dbReference type="GO" id="GO:0009873">
    <property type="term" value="P:ethylene-activated signaling pathway"/>
    <property type="evidence" value="ECO:0007669"/>
    <property type="project" value="UniProtKB-KW"/>
</dbReference>
<dbReference type="PANTHER" id="PTHR31657">
    <property type="entry name" value="ETHYLENE-RESPONSIVE TRANSCRIPTION FACTOR ERF061"/>
    <property type="match status" value="1"/>
</dbReference>
<feature type="region of interest" description="Disordered" evidence="9">
    <location>
        <begin position="106"/>
        <end position="163"/>
    </location>
</feature>
<feature type="domain" description="AP2/ERF" evidence="10">
    <location>
        <begin position="300"/>
        <end position="357"/>
    </location>
</feature>
<reference evidence="11 12" key="1">
    <citation type="journal article" date="2019" name="Nat. Plants">
        <title>Genome sequencing of Musa balbisiana reveals subgenome evolution and function divergence in polyploid bananas.</title>
        <authorList>
            <person name="Yao X."/>
        </authorList>
    </citation>
    <scope>NUCLEOTIDE SEQUENCE [LARGE SCALE GENOMIC DNA]</scope>
    <source>
        <strain evidence="12">cv. DH-PKW</strain>
        <tissue evidence="11">Leaves</tissue>
    </source>
</reference>
<feature type="compositionally biased region" description="Low complexity" evidence="9">
    <location>
        <begin position="499"/>
        <end position="525"/>
    </location>
</feature>
<evidence type="ECO:0000313" key="12">
    <source>
        <dbReference type="Proteomes" id="UP000317650"/>
    </source>
</evidence>
<keyword evidence="4" id="KW-0238">DNA-binding</keyword>
<organism evidence="11 12">
    <name type="scientific">Musa balbisiana</name>
    <name type="common">Banana</name>
    <dbReference type="NCBI Taxonomy" id="52838"/>
    <lineage>
        <taxon>Eukaryota</taxon>
        <taxon>Viridiplantae</taxon>
        <taxon>Streptophyta</taxon>
        <taxon>Embryophyta</taxon>
        <taxon>Tracheophyta</taxon>
        <taxon>Spermatophyta</taxon>
        <taxon>Magnoliopsida</taxon>
        <taxon>Liliopsida</taxon>
        <taxon>Zingiberales</taxon>
        <taxon>Musaceae</taxon>
        <taxon>Musa</taxon>
    </lineage>
</organism>
<keyword evidence="6" id="KW-0804">Transcription</keyword>
<dbReference type="AlphaFoldDB" id="A0A4S8K3B9"/>
<evidence type="ECO:0000256" key="4">
    <source>
        <dbReference type="ARBA" id="ARBA00023125"/>
    </source>
</evidence>
<dbReference type="GO" id="GO:0003700">
    <property type="term" value="F:DNA-binding transcription factor activity"/>
    <property type="evidence" value="ECO:0007669"/>
    <property type="project" value="InterPro"/>
</dbReference>
<keyword evidence="3" id="KW-0805">Transcription regulation</keyword>
<feature type="compositionally biased region" description="Low complexity" evidence="9">
    <location>
        <begin position="419"/>
        <end position="438"/>
    </location>
</feature>
<feature type="compositionally biased region" description="Low complexity" evidence="9">
    <location>
        <begin position="139"/>
        <end position="163"/>
    </location>
</feature>
<accession>A0A4S8K3B9</accession>
<feature type="compositionally biased region" description="Polar residues" evidence="9">
    <location>
        <begin position="526"/>
        <end position="536"/>
    </location>
</feature>
<evidence type="ECO:0000256" key="2">
    <source>
        <dbReference type="ARBA" id="ARBA00022745"/>
    </source>
</evidence>
<dbReference type="GO" id="GO:0005634">
    <property type="term" value="C:nucleus"/>
    <property type="evidence" value="ECO:0007669"/>
    <property type="project" value="UniProtKB-SubCell"/>
</dbReference>
<dbReference type="SMART" id="SM00380">
    <property type="entry name" value="AP2"/>
    <property type="match status" value="1"/>
</dbReference>
<keyword evidence="2" id="KW-0936">Ethylene signaling pathway</keyword>
<proteinExistence type="inferred from homology"/>
<feature type="compositionally biased region" description="Basic residues" evidence="9">
    <location>
        <begin position="125"/>
        <end position="138"/>
    </location>
</feature>
<comment type="subcellular location">
    <subcellularLocation>
        <location evidence="1">Nucleus</location>
    </subcellularLocation>
</comment>
<evidence type="ECO:0000259" key="10">
    <source>
        <dbReference type="PROSITE" id="PS51032"/>
    </source>
</evidence>
<dbReference type="SUPFAM" id="SSF54171">
    <property type="entry name" value="DNA-binding domain"/>
    <property type="match status" value="1"/>
</dbReference>
<dbReference type="InterPro" id="IPR051758">
    <property type="entry name" value="ERF/AP2-like"/>
</dbReference>
<evidence type="ECO:0000256" key="6">
    <source>
        <dbReference type="ARBA" id="ARBA00023163"/>
    </source>
</evidence>
<keyword evidence="7" id="KW-0539">Nucleus</keyword>
<dbReference type="PANTHER" id="PTHR31657:SF19">
    <property type="entry name" value="ETHYLENE-RESPONSIVE TRANSCRIPTION FACTOR ERF053"/>
    <property type="match status" value="1"/>
</dbReference>
<dbReference type="Pfam" id="PF00847">
    <property type="entry name" value="AP2"/>
    <property type="match status" value="1"/>
</dbReference>
<feature type="compositionally biased region" description="Low complexity" evidence="9">
    <location>
        <begin position="372"/>
        <end position="381"/>
    </location>
</feature>
<comment type="similarity">
    <text evidence="8">Belongs to the AP2/ERF transcription factor family. ERF subfamily.</text>
</comment>
<dbReference type="InterPro" id="IPR036955">
    <property type="entry name" value="AP2/ERF_dom_sf"/>
</dbReference>
<keyword evidence="5" id="KW-0010">Activator</keyword>
<dbReference type="CDD" id="cd00018">
    <property type="entry name" value="AP2"/>
    <property type="match status" value="1"/>
</dbReference>
<dbReference type="PRINTS" id="PR00367">
    <property type="entry name" value="ETHRSPELEMNT"/>
</dbReference>
<dbReference type="FunFam" id="3.30.730.10:FF:000001">
    <property type="entry name" value="Ethylene-responsive transcription factor 2"/>
    <property type="match status" value="1"/>
</dbReference>
<dbReference type="Proteomes" id="UP000317650">
    <property type="component" value="Chromosome 8"/>
</dbReference>
<evidence type="ECO:0000256" key="5">
    <source>
        <dbReference type="ARBA" id="ARBA00023159"/>
    </source>
</evidence>
<evidence type="ECO:0000256" key="8">
    <source>
        <dbReference type="ARBA" id="ARBA00024343"/>
    </source>
</evidence>
<name>A0A4S8K3B9_MUSBA</name>
<evidence type="ECO:0000313" key="11">
    <source>
        <dbReference type="EMBL" id="THU69286.1"/>
    </source>
</evidence>
<evidence type="ECO:0000256" key="9">
    <source>
        <dbReference type="SAM" id="MobiDB-lite"/>
    </source>
</evidence>
<comment type="caution">
    <text evidence="11">The sequence shown here is derived from an EMBL/GenBank/DDBJ whole genome shotgun (WGS) entry which is preliminary data.</text>
</comment>
<gene>
    <name evidence="11" type="ORF">C4D60_Mb08t12840</name>
</gene>
<evidence type="ECO:0000256" key="7">
    <source>
        <dbReference type="ARBA" id="ARBA00023242"/>
    </source>
</evidence>
<feature type="region of interest" description="Disordered" evidence="9">
    <location>
        <begin position="499"/>
        <end position="536"/>
    </location>
</feature>
<evidence type="ECO:0000256" key="3">
    <source>
        <dbReference type="ARBA" id="ARBA00023015"/>
    </source>
</evidence>
<dbReference type="PROSITE" id="PS51032">
    <property type="entry name" value="AP2_ERF"/>
    <property type="match status" value="1"/>
</dbReference>
<keyword evidence="12" id="KW-1185">Reference proteome</keyword>
<evidence type="ECO:0000256" key="1">
    <source>
        <dbReference type="ARBA" id="ARBA00004123"/>
    </source>
</evidence>
<dbReference type="InterPro" id="IPR001471">
    <property type="entry name" value="AP2/ERF_dom"/>
</dbReference>
<sequence>MLGILRSTWATVNGGEGPMGGTQSECGWDPPTDRCGLPQIFSLLLKPSTRPSPVSNALLCFFDSTSFVSSLPLGREERKVAVLLLRQIACGLAYCLFLVCAEAMEGSDGGGRQKGVQRTSVPPRPLKKIRSPDRRHHYSSTSTSSSSSSSQCSSNSNPVSSSFSGSPVSSSSTLYSKPIFPFASAGSSRAVVDPTVSPPARSSLHHQPSPWQQQQMISFGRHHPHQIRTYPPCPPFMTTEEAAATQQHRVYQEQYLLRYWSEALNLNPRARMVMAMSRPLYPSSLCPRPLLPPIPTPAKLYRGVRQRHWGKWVAEIRLPRNRSRLWLGTFNTAEEAALAYDREAFKLRGENAKLNFPHLFLGTGGGSGDRGGASCSSSSSSPPATPEEARPQTIHHQLQPQSPPPAAFETAGVTATVIGSSSSGDGSASGLDESGGSEPTAPETTTLANPQPHEMVWGNTAAAAEEWFSTWGPGSSIWDDIDGANSLLLHSRFTSFADMDPSNAAPSSSAATTTASPYADASSTAGPGSSSVFSWK</sequence>
<dbReference type="InterPro" id="IPR016177">
    <property type="entry name" value="DNA-bd_dom_sf"/>
</dbReference>
<feature type="region of interest" description="Disordered" evidence="9">
    <location>
        <begin position="365"/>
        <end position="453"/>
    </location>
</feature>
<protein>
    <recommendedName>
        <fullName evidence="10">AP2/ERF domain-containing protein</fullName>
    </recommendedName>
</protein>
<dbReference type="GO" id="GO:0000976">
    <property type="term" value="F:transcription cis-regulatory region binding"/>
    <property type="evidence" value="ECO:0007669"/>
    <property type="project" value="UniProtKB-ARBA"/>
</dbReference>
<dbReference type="EMBL" id="PYDT01000002">
    <property type="protein sequence ID" value="THU69286.1"/>
    <property type="molecule type" value="Genomic_DNA"/>
</dbReference>
<dbReference type="Gene3D" id="3.30.730.10">
    <property type="entry name" value="AP2/ERF domain"/>
    <property type="match status" value="1"/>
</dbReference>